<sequence length="100" mass="11279">MVAASQPGDTDRIKVSVGQAGSDAIRWRARSTPKRRVVMCQVRQHVFIPPFDPEASVTSYFWTDFPTGRSGGRARIDQTDIPEGWDSFVSFTARYASKRR</sequence>
<dbReference type="RefSeq" id="WP_353862130.1">
    <property type="nucleotide sequence ID" value="NZ_CP088295.1"/>
</dbReference>
<dbReference type="EMBL" id="CP088295">
    <property type="protein sequence ID" value="UUY01575.1"/>
    <property type="molecule type" value="Genomic_DNA"/>
</dbReference>
<name>A0ABY5PA19_9ACTN</name>
<dbReference type="Proteomes" id="UP001058860">
    <property type="component" value="Chromosome"/>
</dbReference>
<keyword evidence="2" id="KW-1185">Reference proteome</keyword>
<evidence type="ECO:0000313" key="2">
    <source>
        <dbReference type="Proteomes" id="UP001058860"/>
    </source>
</evidence>
<reference evidence="2" key="1">
    <citation type="submission" date="2021-11" db="EMBL/GenBank/DDBJ databases">
        <title>Cultivation dependent microbiological survey of springs from the worlds oldest radium mine currently devoted to the extraction of radon-saturated water.</title>
        <authorList>
            <person name="Kapinusova G."/>
            <person name="Smrhova T."/>
            <person name="Strejcek M."/>
            <person name="Suman J."/>
            <person name="Jani K."/>
            <person name="Pajer P."/>
            <person name="Uhlik O."/>
        </authorList>
    </citation>
    <scope>NUCLEOTIDE SEQUENCE [LARGE SCALE GENOMIC DNA]</scope>
    <source>
        <strain evidence="2">J379</strain>
    </source>
</reference>
<accession>A0ABY5PA19</accession>
<evidence type="ECO:0000313" key="1">
    <source>
        <dbReference type="EMBL" id="UUY01575.1"/>
    </source>
</evidence>
<organism evidence="1 2">
    <name type="scientific">Svornostia abyssi</name>
    <dbReference type="NCBI Taxonomy" id="2898438"/>
    <lineage>
        <taxon>Bacteria</taxon>
        <taxon>Bacillati</taxon>
        <taxon>Actinomycetota</taxon>
        <taxon>Thermoleophilia</taxon>
        <taxon>Solirubrobacterales</taxon>
        <taxon>Baekduiaceae</taxon>
        <taxon>Svornostia</taxon>
    </lineage>
</organism>
<gene>
    <name evidence="1" type="ORF">LRS13_12605</name>
</gene>
<protein>
    <submittedName>
        <fullName evidence="1">Uncharacterized protein</fullName>
    </submittedName>
</protein>
<proteinExistence type="predicted"/>